<dbReference type="InterPro" id="IPR036987">
    <property type="entry name" value="SRA-YDG_sf"/>
</dbReference>
<dbReference type="Gene3D" id="2.30.280.10">
    <property type="entry name" value="SRA-YDG"/>
    <property type="match status" value="1"/>
</dbReference>
<evidence type="ECO:0000313" key="2">
    <source>
        <dbReference type="EMBL" id="KAK4230822.1"/>
    </source>
</evidence>
<dbReference type="SUPFAM" id="SSF88697">
    <property type="entry name" value="PUA domain-like"/>
    <property type="match status" value="1"/>
</dbReference>
<dbReference type="AlphaFoldDB" id="A0AAN7H4I4"/>
<dbReference type="Proteomes" id="UP001301958">
    <property type="component" value="Unassembled WGS sequence"/>
</dbReference>
<comment type="caution">
    <text evidence="2">The sequence shown here is derived from an EMBL/GenBank/DDBJ whole genome shotgun (WGS) entry which is preliminary data.</text>
</comment>
<feature type="compositionally biased region" description="Basic and acidic residues" evidence="1">
    <location>
        <begin position="496"/>
        <end position="514"/>
    </location>
</feature>
<reference evidence="2" key="1">
    <citation type="journal article" date="2023" name="Mol. Phylogenet. Evol.">
        <title>Genome-scale phylogeny and comparative genomics of the fungal order Sordariales.</title>
        <authorList>
            <person name="Hensen N."/>
            <person name="Bonometti L."/>
            <person name="Westerberg I."/>
            <person name="Brannstrom I.O."/>
            <person name="Guillou S."/>
            <person name="Cros-Aarteil S."/>
            <person name="Calhoun S."/>
            <person name="Haridas S."/>
            <person name="Kuo A."/>
            <person name="Mondo S."/>
            <person name="Pangilinan J."/>
            <person name="Riley R."/>
            <person name="LaButti K."/>
            <person name="Andreopoulos B."/>
            <person name="Lipzen A."/>
            <person name="Chen C."/>
            <person name="Yan M."/>
            <person name="Daum C."/>
            <person name="Ng V."/>
            <person name="Clum A."/>
            <person name="Steindorff A."/>
            <person name="Ohm R.A."/>
            <person name="Martin F."/>
            <person name="Silar P."/>
            <person name="Natvig D.O."/>
            <person name="Lalanne C."/>
            <person name="Gautier V."/>
            <person name="Ament-Velasquez S.L."/>
            <person name="Kruys A."/>
            <person name="Hutchinson M.I."/>
            <person name="Powell A.J."/>
            <person name="Barry K."/>
            <person name="Miller A.N."/>
            <person name="Grigoriev I.V."/>
            <person name="Debuchy R."/>
            <person name="Gladieux P."/>
            <person name="Hiltunen Thoren M."/>
            <person name="Johannesson H."/>
        </authorList>
    </citation>
    <scope>NUCLEOTIDE SEQUENCE</scope>
    <source>
        <strain evidence="2">CBS 990.96</strain>
    </source>
</reference>
<proteinExistence type="predicted"/>
<reference evidence="2" key="2">
    <citation type="submission" date="2023-05" db="EMBL/GenBank/DDBJ databases">
        <authorList>
            <consortium name="Lawrence Berkeley National Laboratory"/>
            <person name="Steindorff A."/>
            <person name="Hensen N."/>
            <person name="Bonometti L."/>
            <person name="Westerberg I."/>
            <person name="Brannstrom I.O."/>
            <person name="Guillou S."/>
            <person name="Cros-Aarteil S."/>
            <person name="Calhoun S."/>
            <person name="Haridas S."/>
            <person name="Kuo A."/>
            <person name="Mondo S."/>
            <person name="Pangilinan J."/>
            <person name="Riley R."/>
            <person name="Labutti K."/>
            <person name="Andreopoulos B."/>
            <person name="Lipzen A."/>
            <person name="Chen C."/>
            <person name="Yanf M."/>
            <person name="Daum C."/>
            <person name="Ng V."/>
            <person name="Clum A."/>
            <person name="Ohm R."/>
            <person name="Martin F."/>
            <person name="Silar P."/>
            <person name="Natvig D."/>
            <person name="Lalanne C."/>
            <person name="Gautier V."/>
            <person name="Ament-Velasquez S.L."/>
            <person name="Kruys A."/>
            <person name="Hutchinson M.I."/>
            <person name="Powell A.J."/>
            <person name="Barry K."/>
            <person name="Miller A.N."/>
            <person name="Grigoriev I.V."/>
            <person name="Debuchy R."/>
            <person name="Gladieux P."/>
            <person name="Thoren M.H."/>
            <person name="Johannesson H."/>
        </authorList>
    </citation>
    <scope>NUCLEOTIDE SEQUENCE</scope>
    <source>
        <strain evidence="2">CBS 990.96</strain>
    </source>
</reference>
<dbReference type="InterPro" id="IPR015947">
    <property type="entry name" value="PUA-like_sf"/>
</dbReference>
<gene>
    <name evidence="2" type="ORF">QBC38DRAFT_9105</name>
</gene>
<keyword evidence="3" id="KW-1185">Reference proteome</keyword>
<sequence length="552" mass="63612">MTWHRKGDEISNLDLKGDFNKKAPRALPTRGRRNNSTKFGEAEDILEDPRSSWFKNRNSISETDLSTTLAPRQGDAYFSWQSSRRGSKSTEDVVTSKNLSDCEYLLALSDSVRASIKLAKSKKDGFGYLMETTFGSDSEKLSDFLDTALYAELQQSHPIKMDMIQYARLDKLVGDICSLENKEPRPSQQVNEQIQKAIRLHKTWLQRFKFQYFDIDNIRRGHLENKGRLQGICMGKTDWEVDNKQKFKKADAFHVSKWWLNLACAHRDSIVNSVIENKATITPYKACTIPLLTGRENVIHVHKTVYTLYSQPRTPLFWQLLSQVGNEVRILRGHELRSSLAPEAGIRYDGVWKLSGLKTSLTKDPADPTNEKLDIHQLELTLERKSDQKHMAEVIKIPTPSQMDDWQLYQQIEERKIGQIQGLGQEWLRQRREIQEQLERDSTKRAEINRTDFHTEQRENAISKQQADEAKARLMKQVLGIQNARNLKLQIPESATSKKPEEVKNISLEKKEGVTEAEGIMDEESESKEAKDEEGTEKEDREEQSKDDSSKE</sequence>
<accession>A0AAN7H4I4</accession>
<name>A0AAN7H4I4_9PEZI</name>
<feature type="compositionally biased region" description="Basic and acidic residues" evidence="1">
    <location>
        <begin position="527"/>
        <end position="552"/>
    </location>
</feature>
<evidence type="ECO:0000313" key="3">
    <source>
        <dbReference type="Proteomes" id="UP001301958"/>
    </source>
</evidence>
<dbReference type="EMBL" id="MU865296">
    <property type="protein sequence ID" value="KAK4230822.1"/>
    <property type="molecule type" value="Genomic_DNA"/>
</dbReference>
<feature type="region of interest" description="Disordered" evidence="1">
    <location>
        <begin position="19"/>
        <end position="39"/>
    </location>
</feature>
<evidence type="ECO:0000256" key="1">
    <source>
        <dbReference type="SAM" id="MobiDB-lite"/>
    </source>
</evidence>
<protein>
    <submittedName>
        <fullName evidence="2">Uncharacterized protein</fullName>
    </submittedName>
</protein>
<organism evidence="2 3">
    <name type="scientific">Podospora fimiseda</name>
    <dbReference type="NCBI Taxonomy" id="252190"/>
    <lineage>
        <taxon>Eukaryota</taxon>
        <taxon>Fungi</taxon>
        <taxon>Dikarya</taxon>
        <taxon>Ascomycota</taxon>
        <taxon>Pezizomycotina</taxon>
        <taxon>Sordariomycetes</taxon>
        <taxon>Sordariomycetidae</taxon>
        <taxon>Sordariales</taxon>
        <taxon>Podosporaceae</taxon>
        <taxon>Podospora</taxon>
    </lineage>
</organism>
<feature type="region of interest" description="Disordered" evidence="1">
    <location>
        <begin position="437"/>
        <end position="468"/>
    </location>
</feature>
<feature type="region of interest" description="Disordered" evidence="1">
    <location>
        <begin position="492"/>
        <end position="552"/>
    </location>
</feature>